<evidence type="ECO:0000256" key="5">
    <source>
        <dbReference type="ARBA" id="ARBA00022989"/>
    </source>
</evidence>
<accession>A0A1H1G621</accession>
<feature type="transmembrane region" description="Helical" evidence="7">
    <location>
        <begin position="187"/>
        <end position="210"/>
    </location>
</feature>
<keyword evidence="10" id="KW-1185">Reference proteome</keyword>
<dbReference type="SUPFAM" id="SSF161098">
    <property type="entry name" value="MetI-like"/>
    <property type="match status" value="1"/>
</dbReference>
<dbReference type="STRING" id="35622.SAMN04489764_3386"/>
<evidence type="ECO:0000256" key="4">
    <source>
        <dbReference type="ARBA" id="ARBA00022692"/>
    </source>
</evidence>
<comment type="subcellular location">
    <subcellularLocation>
        <location evidence="1 7">Cell membrane</location>
        <topology evidence="1 7">Multi-pass membrane protein</topology>
    </subcellularLocation>
</comment>
<feature type="transmembrane region" description="Helical" evidence="7">
    <location>
        <begin position="110"/>
        <end position="134"/>
    </location>
</feature>
<dbReference type="RefSeq" id="WP_093259952.1">
    <property type="nucleotide sequence ID" value="NZ_FNKK01000002.1"/>
</dbReference>
<dbReference type="OrthoDB" id="2063054at2"/>
<dbReference type="Pfam" id="PF00528">
    <property type="entry name" value="BPD_transp_1"/>
    <property type="match status" value="1"/>
</dbReference>
<organism evidence="9 10">
    <name type="scientific">Thermostaphylospora chromogena</name>
    <dbReference type="NCBI Taxonomy" id="35622"/>
    <lineage>
        <taxon>Bacteria</taxon>
        <taxon>Bacillati</taxon>
        <taxon>Actinomycetota</taxon>
        <taxon>Actinomycetes</taxon>
        <taxon>Streptosporangiales</taxon>
        <taxon>Thermomonosporaceae</taxon>
        <taxon>Thermostaphylospora</taxon>
    </lineage>
</organism>
<dbReference type="GO" id="GO:0005886">
    <property type="term" value="C:plasma membrane"/>
    <property type="evidence" value="ECO:0007669"/>
    <property type="project" value="UniProtKB-SubCell"/>
</dbReference>
<evidence type="ECO:0000313" key="9">
    <source>
        <dbReference type="EMBL" id="SDR08525.1"/>
    </source>
</evidence>
<evidence type="ECO:0000256" key="1">
    <source>
        <dbReference type="ARBA" id="ARBA00004651"/>
    </source>
</evidence>
<dbReference type="Proteomes" id="UP000217103">
    <property type="component" value="Unassembled WGS sequence"/>
</dbReference>
<feature type="transmembrane region" description="Helical" evidence="7">
    <location>
        <begin position="246"/>
        <end position="267"/>
    </location>
</feature>
<keyword evidence="3" id="KW-1003">Cell membrane</keyword>
<dbReference type="InterPro" id="IPR000515">
    <property type="entry name" value="MetI-like"/>
</dbReference>
<feature type="transmembrane region" description="Helical" evidence="7">
    <location>
        <begin position="74"/>
        <end position="98"/>
    </location>
</feature>
<evidence type="ECO:0000259" key="8">
    <source>
        <dbReference type="PROSITE" id="PS50928"/>
    </source>
</evidence>
<dbReference type="InterPro" id="IPR035906">
    <property type="entry name" value="MetI-like_sf"/>
</dbReference>
<feature type="transmembrane region" description="Helical" evidence="7">
    <location>
        <begin position="12"/>
        <end position="33"/>
    </location>
</feature>
<comment type="similarity">
    <text evidence="7">Belongs to the binding-protein-dependent transport system permease family.</text>
</comment>
<evidence type="ECO:0000256" key="2">
    <source>
        <dbReference type="ARBA" id="ARBA00022448"/>
    </source>
</evidence>
<dbReference type="PROSITE" id="PS50928">
    <property type="entry name" value="ABC_TM1"/>
    <property type="match status" value="1"/>
</dbReference>
<dbReference type="PANTHER" id="PTHR43744">
    <property type="entry name" value="ABC TRANSPORTER PERMEASE PROTEIN MG189-RELATED-RELATED"/>
    <property type="match status" value="1"/>
</dbReference>
<evidence type="ECO:0000256" key="6">
    <source>
        <dbReference type="ARBA" id="ARBA00023136"/>
    </source>
</evidence>
<evidence type="ECO:0000256" key="3">
    <source>
        <dbReference type="ARBA" id="ARBA00022475"/>
    </source>
</evidence>
<proteinExistence type="inferred from homology"/>
<evidence type="ECO:0000313" key="10">
    <source>
        <dbReference type="Proteomes" id="UP000217103"/>
    </source>
</evidence>
<feature type="transmembrane region" description="Helical" evidence="7">
    <location>
        <begin position="146"/>
        <end position="166"/>
    </location>
</feature>
<dbReference type="AlphaFoldDB" id="A0A1H1G621"/>
<reference evidence="9 10" key="1">
    <citation type="submission" date="2016-10" db="EMBL/GenBank/DDBJ databases">
        <authorList>
            <person name="de Groot N.N."/>
        </authorList>
    </citation>
    <scope>NUCLEOTIDE SEQUENCE [LARGE SCALE GENOMIC DNA]</scope>
    <source>
        <strain evidence="9 10">DSM 43794</strain>
    </source>
</reference>
<keyword evidence="5 7" id="KW-1133">Transmembrane helix</keyword>
<dbReference type="CDD" id="cd06261">
    <property type="entry name" value="TM_PBP2"/>
    <property type="match status" value="1"/>
</dbReference>
<keyword evidence="4 7" id="KW-0812">Transmembrane</keyword>
<dbReference type="PANTHER" id="PTHR43744:SF6">
    <property type="entry name" value="ABC TRANSPORTER PERMEASE PROTEIN YESQ-RELATED"/>
    <property type="match status" value="1"/>
</dbReference>
<dbReference type="Gene3D" id="1.10.3720.10">
    <property type="entry name" value="MetI-like"/>
    <property type="match status" value="1"/>
</dbReference>
<feature type="domain" description="ABC transmembrane type-1" evidence="8">
    <location>
        <begin position="75"/>
        <end position="267"/>
    </location>
</feature>
<dbReference type="GO" id="GO:0055085">
    <property type="term" value="P:transmembrane transport"/>
    <property type="evidence" value="ECO:0007669"/>
    <property type="project" value="InterPro"/>
</dbReference>
<dbReference type="EMBL" id="FNKK01000002">
    <property type="protein sequence ID" value="SDR08525.1"/>
    <property type="molecule type" value="Genomic_DNA"/>
</dbReference>
<protein>
    <submittedName>
        <fullName evidence="9">Carbohydrate ABC transporter membrane protein 2, CUT1 family</fullName>
    </submittedName>
</protein>
<name>A0A1H1G621_9ACTN</name>
<keyword evidence="6 7" id="KW-0472">Membrane</keyword>
<sequence>MSGRKTSVPKTVAWHVISVLLLVIVLYPLVWLIGGSFKESNEIVGSIDPFPVRPIVDNYISAVEGIAGIPATSFFLNSLIISALTVVGVVLSCSLAAYSFARLRFRGRNVMFAMMIATLLLPFHVMLIPQYIIFNNLGLVNTYVPLILPKFLAVDAFFVFLFVQFMRGIPKELDEAAKIDGAGHWLIFWRVLMPLARPAVITASIFAFIWSWNDFLGPLVYISDPERYPLPLALQLYIDQEQFSDYGAMIAMSMLSLVPILLFFLAFQRFLVQGVATSGMKG</sequence>
<keyword evidence="2 7" id="KW-0813">Transport</keyword>
<gene>
    <name evidence="9" type="ORF">SAMN04489764_3386</name>
</gene>
<evidence type="ECO:0000256" key="7">
    <source>
        <dbReference type="RuleBase" id="RU363032"/>
    </source>
</evidence>